<evidence type="ECO:0000313" key="9">
    <source>
        <dbReference type="EnsemblPlants" id="LPERR04G23820.1"/>
    </source>
</evidence>
<reference evidence="9 10" key="1">
    <citation type="submission" date="2012-08" db="EMBL/GenBank/DDBJ databases">
        <title>Oryza genome evolution.</title>
        <authorList>
            <person name="Wing R.A."/>
        </authorList>
    </citation>
    <scope>NUCLEOTIDE SEQUENCE</scope>
</reference>
<evidence type="ECO:0000313" key="10">
    <source>
        <dbReference type="Proteomes" id="UP000032180"/>
    </source>
</evidence>
<feature type="transmembrane region" description="Helical" evidence="7">
    <location>
        <begin position="309"/>
        <end position="328"/>
    </location>
</feature>
<dbReference type="Gramene" id="LPERR04G23820.1">
    <property type="protein sequence ID" value="LPERR04G23820.1"/>
    <property type="gene ID" value="LPERR04G23820"/>
</dbReference>
<proteinExistence type="predicted"/>
<keyword evidence="6 7" id="KW-0472">Membrane</keyword>
<dbReference type="PANTHER" id="PTHR48017">
    <property type="entry name" value="OS05G0424000 PROTEIN-RELATED"/>
    <property type="match status" value="1"/>
</dbReference>
<keyword evidence="3 7" id="KW-0812">Transmembrane</keyword>
<protein>
    <recommendedName>
        <fullName evidence="8">Amino acid transporter transmembrane domain-containing protein</fullName>
    </recommendedName>
</protein>
<feature type="domain" description="Amino acid transporter transmembrane" evidence="8">
    <location>
        <begin position="24"/>
        <end position="198"/>
    </location>
</feature>
<keyword evidence="5 7" id="KW-1133">Transmembrane helix</keyword>
<dbReference type="Proteomes" id="UP000032180">
    <property type="component" value="Chromosome 4"/>
</dbReference>
<dbReference type="eggNOG" id="KOG1303">
    <property type="taxonomic scope" value="Eukaryota"/>
</dbReference>
<feature type="transmembrane region" description="Helical" evidence="7">
    <location>
        <begin position="157"/>
        <end position="174"/>
    </location>
</feature>
<feature type="transmembrane region" description="Helical" evidence="7">
    <location>
        <begin position="348"/>
        <end position="369"/>
    </location>
</feature>
<feature type="transmembrane region" description="Helical" evidence="7">
    <location>
        <begin position="441"/>
        <end position="461"/>
    </location>
</feature>
<accession>A0A0D9WAN6</accession>
<dbReference type="InterPro" id="IPR013057">
    <property type="entry name" value="AA_transpt_TM"/>
</dbReference>
<feature type="transmembrane region" description="Helical" evidence="7">
    <location>
        <begin position="116"/>
        <end position="136"/>
    </location>
</feature>
<evidence type="ECO:0000256" key="4">
    <source>
        <dbReference type="ARBA" id="ARBA00022970"/>
    </source>
</evidence>
<evidence type="ECO:0000256" key="1">
    <source>
        <dbReference type="ARBA" id="ARBA00004141"/>
    </source>
</evidence>
<sequence length="503" mass="55820">MAPQLPLDVASAPKLDDDGHPQRTGNLWTCVAHIITAVIGCGVLALSWSVAQLGWIAGPIAMVCFAFVTYISAFLLSHCYRSPDSEKTQRNYSYMDAVRVHLGRKHTWLCGLLQYLNLYGIGIAYTITTATCMRAIKRANCYHREGRDAPCDSNDEHFYMLLFGAAQLLLSFIPNFHKMAWLSVVAAIMSFAYSTIGLGLGLAKTIGTVIWLINLVPLSAVIELSKGTSPALQWPPLCRKSGEWLKQSVTSPSPTRTPLSCSRYRCIAEKADTFFRRFSDFQLIAKDSSEQDTLRSPPPEIETMQKGNVIAVVATTFFYLCVSCFGYSAFGNAAPGNLLTGFGFYEPYWLIDFANACIVLHLLGGYQMFSQQIFTFADRRLAASFPNSAFVNRTYSVKIIPGTTRSSCEVNLQRVCFRTVYVATTTGLALVFPYFNEVLGVLGALVFWPLAIYLPVQMYCVQRRISPWTARWVVLQAFSVVCFVVGTFAFVGSVEGVIRKRLG</sequence>
<keyword evidence="4" id="KW-0029">Amino-acid transport</keyword>
<dbReference type="GO" id="GO:0016020">
    <property type="term" value="C:membrane"/>
    <property type="evidence" value="ECO:0007669"/>
    <property type="project" value="UniProtKB-SubCell"/>
</dbReference>
<dbReference type="GO" id="GO:0006865">
    <property type="term" value="P:amino acid transport"/>
    <property type="evidence" value="ECO:0007669"/>
    <property type="project" value="UniProtKB-KW"/>
</dbReference>
<feature type="transmembrane region" description="Helical" evidence="7">
    <location>
        <begin position="25"/>
        <end position="46"/>
    </location>
</feature>
<feature type="domain" description="Amino acid transporter transmembrane" evidence="8">
    <location>
        <begin position="291"/>
        <end position="498"/>
    </location>
</feature>
<name>A0A0D9WAN6_9ORYZ</name>
<organism evidence="9 10">
    <name type="scientific">Leersia perrieri</name>
    <dbReference type="NCBI Taxonomy" id="77586"/>
    <lineage>
        <taxon>Eukaryota</taxon>
        <taxon>Viridiplantae</taxon>
        <taxon>Streptophyta</taxon>
        <taxon>Embryophyta</taxon>
        <taxon>Tracheophyta</taxon>
        <taxon>Spermatophyta</taxon>
        <taxon>Magnoliopsida</taxon>
        <taxon>Liliopsida</taxon>
        <taxon>Poales</taxon>
        <taxon>Poaceae</taxon>
        <taxon>BOP clade</taxon>
        <taxon>Oryzoideae</taxon>
        <taxon>Oryzeae</taxon>
        <taxon>Oryzinae</taxon>
        <taxon>Leersia</taxon>
    </lineage>
</organism>
<reference evidence="10" key="2">
    <citation type="submission" date="2013-12" db="EMBL/GenBank/DDBJ databases">
        <authorList>
            <person name="Yu Y."/>
            <person name="Lee S."/>
            <person name="de Baynast K."/>
            <person name="Wissotski M."/>
            <person name="Liu L."/>
            <person name="Talag J."/>
            <person name="Goicoechea J."/>
            <person name="Angelova A."/>
            <person name="Jetty R."/>
            <person name="Kudrna D."/>
            <person name="Golser W."/>
            <person name="Rivera L."/>
            <person name="Zhang J."/>
            <person name="Wing R."/>
        </authorList>
    </citation>
    <scope>NUCLEOTIDE SEQUENCE</scope>
</reference>
<reference evidence="9" key="3">
    <citation type="submission" date="2015-04" db="UniProtKB">
        <authorList>
            <consortium name="EnsemblPlants"/>
        </authorList>
    </citation>
    <scope>IDENTIFICATION</scope>
</reference>
<keyword evidence="2" id="KW-0813">Transport</keyword>
<evidence type="ECO:0000256" key="6">
    <source>
        <dbReference type="ARBA" id="ARBA00023136"/>
    </source>
</evidence>
<dbReference type="EnsemblPlants" id="LPERR04G23820.1">
    <property type="protein sequence ID" value="LPERR04G23820.1"/>
    <property type="gene ID" value="LPERR04G23820"/>
</dbReference>
<feature type="transmembrane region" description="Helical" evidence="7">
    <location>
        <begin position="180"/>
        <end position="203"/>
    </location>
</feature>
<feature type="transmembrane region" description="Helical" evidence="7">
    <location>
        <begin position="473"/>
        <end position="494"/>
    </location>
</feature>
<evidence type="ECO:0000256" key="5">
    <source>
        <dbReference type="ARBA" id="ARBA00022989"/>
    </source>
</evidence>
<dbReference type="STRING" id="77586.A0A0D9WAN6"/>
<dbReference type="HOGENOM" id="CLU_031247_4_1_1"/>
<dbReference type="AlphaFoldDB" id="A0A0D9WAN6"/>
<evidence type="ECO:0000256" key="3">
    <source>
        <dbReference type="ARBA" id="ARBA00022692"/>
    </source>
</evidence>
<keyword evidence="10" id="KW-1185">Reference proteome</keyword>
<feature type="transmembrane region" description="Helical" evidence="7">
    <location>
        <begin position="53"/>
        <end position="76"/>
    </location>
</feature>
<evidence type="ECO:0000256" key="2">
    <source>
        <dbReference type="ARBA" id="ARBA00022448"/>
    </source>
</evidence>
<comment type="subcellular location">
    <subcellularLocation>
        <location evidence="1">Membrane</location>
        <topology evidence="1">Multi-pass membrane protein</topology>
    </subcellularLocation>
</comment>
<dbReference type="Pfam" id="PF01490">
    <property type="entry name" value="Aa_trans"/>
    <property type="match status" value="2"/>
</dbReference>
<evidence type="ECO:0000256" key="7">
    <source>
        <dbReference type="SAM" id="Phobius"/>
    </source>
</evidence>
<evidence type="ECO:0000259" key="8">
    <source>
        <dbReference type="Pfam" id="PF01490"/>
    </source>
</evidence>